<evidence type="ECO:0000313" key="7">
    <source>
        <dbReference type="EMBL" id="MFC4135050.1"/>
    </source>
</evidence>
<dbReference type="Pfam" id="PF00486">
    <property type="entry name" value="Trans_reg_C"/>
    <property type="match status" value="1"/>
</dbReference>
<comment type="similarity">
    <text evidence="1">Belongs to the AfsR/DnrI/RedD regulatory family.</text>
</comment>
<dbReference type="PANTHER" id="PTHR35807:SF1">
    <property type="entry name" value="TRANSCRIPTIONAL REGULATOR REDD"/>
    <property type="match status" value="1"/>
</dbReference>
<dbReference type="InterPro" id="IPR036388">
    <property type="entry name" value="WH-like_DNA-bd_sf"/>
</dbReference>
<evidence type="ECO:0000313" key="8">
    <source>
        <dbReference type="Proteomes" id="UP001595816"/>
    </source>
</evidence>
<name>A0ABV8LXP1_9ACTN</name>
<accession>A0ABV8LXP1</accession>
<dbReference type="Gene3D" id="1.10.10.10">
    <property type="entry name" value="Winged helix-like DNA-binding domain superfamily/Winged helix DNA-binding domain"/>
    <property type="match status" value="1"/>
</dbReference>
<dbReference type="InterPro" id="IPR016032">
    <property type="entry name" value="Sig_transdc_resp-reg_C-effctor"/>
</dbReference>
<dbReference type="PRINTS" id="PR00364">
    <property type="entry name" value="DISEASERSIST"/>
</dbReference>
<protein>
    <submittedName>
        <fullName evidence="7">BTAD domain-containing putative transcriptional regulator</fullName>
    </submittedName>
</protein>
<organism evidence="7 8">
    <name type="scientific">Hamadaea flava</name>
    <dbReference type="NCBI Taxonomy" id="1742688"/>
    <lineage>
        <taxon>Bacteria</taxon>
        <taxon>Bacillati</taxon>
        <taxon>Actinomycetota</taxon>
        <taxon>Actinomycetes</taxon>
        <taxon>Micromonosporales</taxon>
        <taxon>Micromonosporaceae</taxon>
        <taxon>Hamadaea</taxon>
    </lineage>
</organism>
<dbReference type="Gene3D" id="1.25.40.10">
    <property type="entry name" value="Tetratricopeptide repeat domain"/>
    <property type="match status" value="2"/>
</dbReference>
<dbReference type="InterPro" id="IPR027417">
    <property type="entry name" value="P-loop_NTPase"/>
</dbReference>
<dbReference type="CDD" id="cd15831">
    <property type="entry name" value="BTAD"/>
    <property type="match status" value="1"/>
</dbReference>
<dbReference type="SUPFAM" id="SSF46894">
    <property type="entry name" value="C-terminal effector domain of the bipartite response regulators"/>
    <property type="match status" value="1"/>
</dbReference>
<feature type="domain" description="OmpR/PhoB-type" evidence="6">
    <location>
        <begin position="1"/>
        <end position="91"/>
    </location>
</feature>
<dbReference type="SUPFAM" id="SSF52540">
    <property type="entry name" value="P-loop containing nucleoside triphosphate hydrolases"/>
    <property type="match status" value="1"/>
</dbReference>
<feature type="DNA-binding region" description="OmpR/PhoB-type" evidence="5">
    <location>
        <begin position="1"/>
        <end position="91"/>
    </location>
</feature>
<evidence type="ECO:0000256" key="2">
    <source>
        <dbReference type="ARBA" id="ARBA00023015"/>
    </source>
</evidence>
<dbReference type="SMART" id="SM01043">
    <property type="entry name" value="BTAD"/>
    <property type="match status" value="1"/>
</dbReference>
<dbReference type="Proteomes" id="UP001595816">
    <property type="component" value="Unassembled WGS sequence"/>
</dbReference>
<dbReference type="InterPro" id="IPR011990">
    <property type="entry name" value="TPR-like_helical_dom_sf"/>
</dbReference>
<gene>
    <name evidence="7" type="ORF">ACFOZ4_30945</name>
</gene>
<keyword evidence="2" id="KW-0805">Transcription regulation</keyword>
<evidence type="ECO:0000256" key="1">
    <source>
        <dbReference type="ARBA" id="ARBA00005820"/>
    </source>
</evidence>
<keyword evidence="4" id="KW-0804">Transcription</keyword>
<dbReference type="Pfam" id="PF13424">
    <property type="entry name" value="TPR_12"/>
    <property type="match status" value="1"/>
</dbReference>
<dbReference type="SMART" id="SM00862">
    <property type="entry name" value="Trans_reg_C"/>
    <property type="match status" value="1"/>
</dbReference>
<dbReference type="SMART" id="SM00382">
    <property type="entry name" value="AAA"/>
    <property type="match status" value="1"/>
</dbReference>
<dbReference type="EMBL" id="JBHSAY010000020">
    <property type="protein sequence ID" value="MFC4135050.1"/>
    <property type="molecule type" value="Genomic_DNA"/>
</dbReference>
<keyword evidence="8" id="KW-1185">Reference proteome</keyword>
<dbReference type="Pfam" id="PF13181">
    <property type="entry name" value="TPR_8"/>
    <property type="match status" value="1"/>
</dbReference>
<dbReference type="InterPro" id="IPR005158">
    <property type="entry name" value="BTAD"/>
</dbReference>
<evidence type="ECO:0000256" key="4">
    <source>
        <dbReference type="ARBA" id="ARBA00023163"/>
    </source>
</evidence>
<dbReference type="PANTHER" id="PTHR35807">
    <property type="entry name" value="TRANSCRIPTIONAL REGULATOR REDD-RELATED"/>
    <property type="match status" value="1"/>
</dbReference>
<keyword evidence="3 5" id="KW-0238">DNA-binding</keyword>
<dbReference type="InterPro" id="IPR051677">
    <property type="entry name" value="AfsR-DnrI-RedD_regulator"/>
</dbReference>
<proteinExistence type="inferred from homology"/>
<dbReference type="InterPro" id="IPR001867">
    <property type="entry name" value="OmpR/PhoB-type_DNA-bd"/>
</dbReference>
<reference evidence="8" key="1">
    <citation type="journal article" date="2019" name="Int. J. Syst. Evol. Microbiol.">
        <title>The Global Catalogue of Microorganisms (GCM) 10K type strain sequencing project: providing services to taxonomists for standard genome sequencing and annotation.</title>
        <authorList>
            <consortium name="The Broad Institute Genomics Platform"/>
            <consortium name="The Broad Institute Genome Sequencing Center for Infectious Disease"/>
            <person name="Wu L."/>
            <person name="Ma J."/>
        </authorList>
    </citation>
    <scope>NUCLEOTIDE SEQUENCE [LARGE SCALE GENOMIC DNA]</scope>
    <source>
        <strain evidence="8">CGMCC 4.7289</strain>
    </source>
</reference>
<dbReference type="RefSeq" id="WP_253762881.1">
    <property type="nucleotide sequence ID" value="NZ_JAMZDZ010000001.1"/>
</dbReference>
<dbReference type="InterPro" id="IPR019734">
    <property type="entry name" value="TPR_rpt"/>
</dbReference>
<evidence type="ECO:0000259" key="6">
    <source>
        <dbReference type="PROSITE" id="PS51755"/>
    </source>
</evidence>
<sequence>MIGFRVLGGVTAERDGAEVEVGGAMVRQLLAVLLAASNRVVPRDKLIDALWEGTPPAAARKTLHGYVMRLRKAIGEPERLQWTAGGYRLTVGDGELDADRFASLISRGKQAWAQRELSAAAADFASALQLWRGDPFPDVPAPGVAEEVLALQELRLTAIEGQAEIGLDLHRAAEVAASLVPLALAFPYRERLQEFLMLALFQAGRPAEALETYRRLHRQLADELGVAPGARLQQLHEEMLRGSPDLVVAASSPSVRTTVPRRLPASVAGFVGRSAELARLRELLPDEDESAIVVISGTAGIGKTALAVRWAHQVAARFPGGALYVNLRGYDPREPMRPGEALAQLLRACDVQELRIPTDEEEAAALFRAVIAAEPTLILLDNARSADQVRPLLPGGGGHLLLVTSRDLLGGLMARDGARRILLDTLSRSEALDLMRYILGDRVDVESHAATDLVAACGNLPLAVRVAAANLAKRPRQTIADQLSRMPPADRLDALAVDGDSQSTVSAVFELSYQHLTDGQREVFRILGLIPGPDTGAEAIAATAGLSVADADVVLGQLTDVCLVTEHAAGRYNSHDLIKEYAARLAREPRHHAAAEVALKRYYDWLLGRAHAIEAALGSAPWRPDGQNPFTSAGEAIAFADAERQNIAAAVESAAALGHAASAWQITYAVSDYYVIRMAPVDLVKMGEASLSAAVAAGDKQGQAMAEMVLGQAHNLAERPTVALPHLEQAQELAESVGAVEVALAALNGKTNARLFLGDVRGYVDAAATVAALAARLGRPVTRYVGKQGLGCMLLGRLAEASAYLEQAADADPDYSRHGRAITLLNLGEAYTGQGRHDAAEQVFVEAIQCFESVGGHHYLGIARVGLSHVLRETGRYAEAAEQLRRAETVLGETVEIQSKAQLRYAQAMLLQATGRPQESLALAMGTLAEARTVRIAHPLVQLLIVAALACHDLGEADRGLRFADEAHELAAKHEYALLDGMALAAVAVLSAARGDLPAAVVAAQQAEQTHQRCGHPQGVRTARDILDRVRPRLSMVAEY</sequence>
<evidence type="ECO:0000256" key="5">
    <source>
        <dbReference type="PROSITE-ProRule" id="PRU01091"/>
    </source>
</evidence>
<dbReference type="PROSITE" id="PS51755">
    <property type="entry name" value="OMPR_PHOB"/>
    <property type="match status" value="1"/>
</dbReference>
<comment type="caution">
    <text evidence="7">The sequence shown here is derived from an EMBL/GenBank/DDBJ whole genome shotgun (WGS) entry which is preliminary data.</text>
</comment>
<dbReference type="Pfam" id="PF03704">
    <property type="entry name" value="BTAD"/>
    <property type="match status" value="1"/>
</dbReference>
<dbReference type="InterPro" id="IPR003593">
    <property type="entry name" value="AAA+_ATPase"/>
</dbReference>
<evidence type="ECO:0000256" key="3">
    <source>
        <dbReference type="ARBA" id="ARBA00023125"/>
    </source>
</evidence>
<dbReference type="Gene3D" id="3.40.50.300">
    <property type="entry name" value="P-loop containing nucleotide triphosphate hydrolases"/>
    <property type="match status" value="1"/>
</dbReference>
<dbReference type="SUPFAM" id="SSF48452">
    <property type="entry name" value="TPR-like"/>
    <property type="match status" value="2"/>
</dbReference>
<dbReference type="SMART" id="SM00028">
    <property type="entry name" value="TPR"/>
    <property type="match status" value="6"/>
</dbReference>